<dbReference type="SUPFAM" id="SSF52540">
    <property type="entry name" value="P-loop containing nucleoside triphosphate hydrolases"/>
    <property type="match status" value="1"/>
</dbReference>
<sequence length="1096" mass="122374">EGDEDANDSLDQGNTRRSWFPSSLGLSFILEQGSTLAVTACWGDYAPAGGDDDSRVWVRSPQRQQVSLSIDGPGASDDIPLEGSPEGLCLRWIARPAPEKLGYPGDQLSVSLFLLNRRPAPNTNRIRHRDPVSAFQVELSLKCETGFPPRRDALQLAEKDADEQLAALQYRRDYCFASGHNVAVIEGETTSNQPDRCHTLTTTWLPTAQVRRTLPEPPPDINVPMEMEALAKLAASEQISECLMSMVQAYRGWILQQPKHPIVNKEQKETAKRLRKDAQYCAERINSGIQLLGDPLVREAFRTMNLVMAKAQRQRMAFDAKVPPDQIGTAPNSRTPGWRFFQLAFVLMNLPGLAAPETANGKLDRETVELLFFPTGGGKTEAYLGLVAFTLVHRRLKHPGIVSAGVTVLMRYTLRLLSLDQLGRAATLICALELERLQRRKDAGHPHQLGDWPFEIGMWVGKATTPNKLGGPGDRDDEQSTYIRLKRWKAGKGNGPIPVETCPWCNRPLLHEGFFLLPQKPKKPDRLEIYCREPRKREDKDKFSHMGACPFHRETPLPLLAVDEQIYRRLPCFLIATIDKFAALPWLGKTSSIFGNVSHYQPVTPNGMAGFWGPAEKEAVGRKIPHGRLLPPELIIQDELHLISGPLGTLAGLYESVIERLMMPDALTPPPKIVASTATVRRAEAQIKALFARNQVRVFPPPGPERNDNFFSHTIDDDDQARLYVGLSAPGRNLKGVLLRAYLGLMAATQKAWNNHKNLGRENPADPYMTLLGYFSSLKELGVTRSILEDELGGQLEHFAKNRALAMEDFVNPFAARRRPCEPEELTSRVNTATISKTKDRLSKPYLEKDHLDVALATNMISVGLDISRLGLMVVLNQPKTAAEYIQATSRVGRQLSPEPTRNKPGLVLVLLNPNRPRDRSHFELFPYWHQTFYRHVEATSCTPFASRALDRGLPGVAVAMARHSKPELTAPSGAMASEALQSVTEQIAKALQDRCVATGAADALHAQHLSRDVHDHVVNLLQAWWRLAQEPEARLQYWTHEERGAGAGFLHTPLDNDPIYQAEGYKHFSANWSLRDVEPSLPIRMVNFREPTSDN</sequence>
<dbReference type="InterPro" id="IPR001650">
    <property type="entry name" value="Helicase_C-like"/>
</dbReference>
<dbReference type="Pfam" id="PF00271">
    <property type="entry name" value="Helicase_C"/>
    <property type="match status" value="1"/>
</dbReference>
<dbReference type="NCBIfam" id="NF038325">
    <property type="entry name" value="DISARM_DrmAS"/>
    <property type="match status" value="1"/>
</dbReference>
<feature type="non-terminal residue" evidence="2">
    <location>
        <position position="1"/>
    </location>
</feature>
<gene>
    <name evidence="2" type="ORF">F4162_04125</name>
</gene>
<evidence type="ECO:0000313" key="2">
    <source>
        <dbReference type="EMBL" id="MYG38184.1"/>
    </source>
</evidence>
<feature type="domain" description="Helicase C-terminal" evidence="1">
    <location>
        <begin position="782"/>
        <end position="951"/>
    </location>
</feature>
<keyword evidence="2" id="KW-0067">ATP-binding</keyword>
<name>A0A6B1FAC3_9SYNE</name>
<dbReference type="PROSITE" id="PS51194">
    <property type="entry name" value="HELICASE_CTER"/>
    <property type="match status" value="1"/>
</dbReference>
<dbReference type="AlphaFoldDB" id="A0A6B1FAC3"/>
<reference evidence="2" key="1">
    <citation type="submission" date="2019-09" db="EMBL/GenBank/DDBJ databases">
        <title>Characterisation of the sponge microbiome using genome-centric metagenomics.</title>
        <authorList>
            <person name="Engelberts J.P."/>
            <person name="Robbins S.J."/>
            <person name="De Goeij J.M."/>
            <person name="Aranda M."/>
            <person name="Bell S.C."/>
            <person name="Webster N.S."/>
        </authorList>
    </citation>
    <scope>NUCLEOTIDE SEQUENCE</scope>
    <source>
        <strain evidence="2">SB0676_bin_10</strain>
    </source>
</reference>
<dbReference type="InterPro" id="IPR027417">
    <property type="entry name" value="P-loop_NTPase"/>
</dbReference>
<keyword evidence="2" id="KW-0347">Helicase</keyword>
<dbReference type="Gene3D" id="3.40.50.300">
    <property type="entry name" value="P-loop containing nucleotide triphosphate hydrolases"/>
    <property type="match status" value="1"/>
</dbReference>
<dbReference type="EMBL" id="VYDO01000134">
    <property type="protein sequence ID" value="MYG38184.1"/>
    <property type="molecule type" value="Genomic_DNA"/>
</dbReference>
<organism evidence="2">
    <name type="scientific">Synechococcus sp. SB0676_bin_10</name>
    <dbReference type="NCBI Taxonomy" id="2604869"/>
    <lineage>
        <taxon>Bacteria</taxon>
        <taxon>Bacillati</taxon>
        <taxon>Cyanobacteriota</taxon>
        <taxon>Cyanophyceae</taxon>
        <taxon>Synechococcales</taxon>
        <taxon>Synechococcaceae</taxon>
        <taxon>Synechococcus</taxon>
    </lineage>
</organism>
<keyword evidence="2" id="KW-0547">Nucleotide-binding</keyword>
<protein>
    <submittedName>
        <fullName evidence="2">Helicase</fullName>
    </submittedName>
</protein>
<dbReference type="GO" id="GO:0004386">
    <property type="term" value="F:helicase activity"/>
    <property type="evidence" value="ECO:0007669"/>
    <property type="project" value="UniProtKB-KW"/>
</dbReference>
<proteinExistence type="predicted"/>
<dbReference type="CDD" id="cd18785">
    <property type="entry name" value="SF2_C"/>
    <property type="match status" value="1"/>
</dbReference>
<keyword evidence="2" id="KW-0378">Hydrolase</keyword>
<accession>A0A6B1FAC3</accession>
<evidence type="ECO:0000259" key="1">
    <source>
        <dbReference type="PROSITE" id="PS51194"/>
    </source>
</evidence>
<comment type="caution">
    <text evidence="2">The sequence shown here is derived from an EMBL/GenBank/DDBJ whole genome shotgun (WGS) entry which is preliminary data.</text>
</comment>